<dbReference type="InterPro" id="IPR029058">
    <property type="entry name" value="AB_hydrolase_fold"/>
</dbReference>
<dbReference type="SUPFAM" id="SSF53474">
    <property type="entry name" value="alpha/beta-Hydrolases"/>
    <property type="match status" value="1"/>
</dbReference>
<reference evidence="2 3" key="1">
    <citation type="submission" date="2020-08" db="EMBL/GenBank/DDBJ databases">
        <title>Sequencing the genomes of 1000 actinobacteria strains.</title>
        <authorList>
            <person name="Klenk H.-P."/>
        </authorList>
    </citation>
    <scope>NUCLEOTIDE SEQUENCE [LARGE SCALE GENOMIC DNA]</scope>
    <source>
        <strain evidence="2 3">DSM 43149</strain>
    </source>
</reference>
<comment type="caution">
    <text evidence="2">The sequence shown here is derived from an EMBL/GenBank/DDBJ whole genome shotgun (WGS) entry which is preliminary data.</text>
</comment>
<keyword evidence="3" id="KW-1185">Reference proteome</keyword>
<evidence type="ECO:0000313" key="2">
    <source>
        <dbReference type="EMBL" id="MBB4764855.1"/>
    </source>
</evidence>
<organism evidence="2 3">
    <name type="scientific">Actinoplanes digitatis</name>
    <dbReference type="NCBI Taxonomy" id="1868"/>
    <lineage>
        <taxon>Bacteria</taxon>
        <taxon>Bacillati</taxon>
        <taxon>Actinomycetota</taxon>
        <taxon>Actinomycetes</taxon>
        <taxon>Micromonosporales</taxon>
        <taxon>Micromonosporaceae</taxon>
        <taxon>Actinoplanes</taxon>
    </lineage>
</organism>
<name>A0A7W7MSN1_9ACTN</name>
<dbReference type="InterPro" id="IPR000073">
    <property type="entry name" value="AB_hydrolase_1"/>
</dbReference>
<evidence type="ECO:0000259" key="1">
    <source>
        <dbReference type="Pfam" id="PF00561"/>
    </source>
</evidence>
<dbReference type="PANTHER" id="PTHR43433:SF10">
    <property type="entry name" value="AB HYDROLASE-1 DOMAIN-CONTAINING PROTEIN"/>
    <property type="match status" value="1"/>
</dbReference>
<dbReference type="PRINTS" id="PR00111">
    <property type="entry name" value="ABHYDROLASE"/>
</dbReference>
<dbReference type="InterPro" id="IPR050471">
    <property type="entry name" value="AB_hydrolase"/>
</dbReference>
<evidence type="ECO:0000313" key="3">
    <source>
        <dbReference type="Proteomes" id="UP000578112"/>
    </source>
</evidence>
<dbReference type="Proteomes" id="UP000578112">
    <property type="component" value="Unassembled WGS sequence"/>
</dbReference>
<accession>A0A7W7MSN1</accession>
<feature type="domain" description="AB hydrolase-1" evidence="1">
    <location>
        <begin position="26"/>
        <end position="123"/>
    </location>
</feature>
<dbReference type="PANTHER" id="PTHR43433">
    <property type="entry name" value="HYDROLASE, ALPHA/BETA FOLD FAMILY PROTEIN"/>
    <property type="match status" value="1"/>
</dbReference>
<dbReference type="EMBL" id="JACHNH010000001">
    <property type="protein sequence ID" value="MBB4764855.1"/>
    <property type="molecule type" value="Genomic_DNA"/>
</dbReference>
<protein>
    <submittedName>
        <fullName evidence="2">Pimeloyl-ACP methyl ester carboxylesterase</fullName>
    </submittedName>
</protein>
<gene>
    <name evidence="2" type="ORF">BJ971_005411</name>
</gene>
<dbReference type="Pfam" id="PF00561">
    <property type="entry name" value="Abhydrolase_1"/>
    <property type="match status" value="1"/>
</dbReference>
<dbReference type="GO" id="GO:0003824">
    <property type="term" value="F:catalytic activity"/>
    <property type="evidence" value="ECO:0007669"/>
    <property type="project" value="UniProtKB-ARBA"/>
</dbReference>
<proteinExistence type="predicted"/>
<dbReference type="RefSeq" id="WP_239087140.1">
    <property type="nucleotide sequence ID" value="NZ_BOMK01000003.1"/>
</dbReference>
<sequence length="286" mass="29208">MVTEVDVRASDGRTLHAYDRGRGDRVVMWHHGTPNIGFPPVPLFAAADRLGLRLVSYDRPGYGGSPPVPGRDIASVAADAATVADALGVAEFAVLGHSGGGPCALACAALLPGRVTAAVAISCLAPYESGGLDWYAGMGPSGEATLRAAAAGRAAKEAHEAAGASDVDFIPADWAALEGEWGWFGSVVEPAMACGPAPLIDDDLSYVNPWGFDPAAVAVPVLLVHGTGDRVVPSAHSTWLADHISGSTLRLVEGEGHVSVLPPAAVPGPGVAAPSLNGTHVRIQRW</sequence>
<dbReference type="Gene3D" id="3.40.50.1820">
    <property type="entry name" value="alpha/beta hydrolase"/>
    <property type="match status" value="1"/>
</dbReference>
<dbReference type="AlphaFoldDB" id="A0A7W7MSN1"/>